<comment type="caution">
    <text evidence="1">The sequence shown here is derived from an EMBL/GenBank/DDBJ whole genome shotgun (WGS) entry which is preliminary data.</text>
</comment>
<dbReference type="InterPro" id="IPR009003">
    <property type="entry name" value="Peptidase_S1_PA"/>
</dbReference>
<gene>
    <name evidence="1" type="ORF">L2764_01625</name>
</gene>
<protein>
    <submittedName>
        <fullName evidence="1">Serine protease</fullName>
    </submittedName>
</protein>
<keyword evidence="2" id="KW-1185">Reference proteome</keyword>
<evidence type="ECO:0000313" key="2">
    <source>
        <dbReference type="Proteomes" id="UP001203423"/>
    </source>
</evidence>
<proteinExistence type="predicted"/>
<keyword evidence="1" id="KW-0378">Hydrolase</keyword>
<dbReference type="Pfam" id="PF13365">
    <property type="entry name" value="Trypsin_2"/>
    <property type="match status" value="1"/>
</dbReference>
<dbReference type="InterPro" id="IPR043504">
    <property type="entry name" value="Peptidase_S1_PA_chymotrypsin"/>
</dbReference>
<dbReference type="RefSeq" id="WP_248938501.1">
    <property type="nucleotide sequence ID" value="NZ_JAKIKS010000003.1"/>
</dbReference>
<dbReference type="EMBL" id="JAKIKS010000003">
    <property type="protein sequence ID" value="MCL1123213.1"/>
    <property type="molecule type" value="Genomic_DNA"/>
</dbReference>
<dbReference type="Proteomes" id="UP001203423">
    <property type="component" value="Unassembled WGS sequence"/>
</dbReference>
<sequence length="545" mass="61477">MKPYSFFLLAGLLLKGVSGHAEFDPDRLSLSTVRVQIKNDGAVVAVATGFVWKQPSQIVTSLHVMHSSPSSQIIIEFGKKRRKATIKALLIEADLVLLEVKRPIEEWVPLLDFDGQKPPYKTWVTALGYHRGALGMSTRELVKGYAKPEVLLQLLPSQAVEILRKTNMPSVTLPIYYLDGSLLPGYSGSPIVNPEGQLIGIGDGGLENGAANVSWVIPARYLTQLEQSPLSQLPVNMRQNTALFSLDRIEPNRRERDHVTSSFYDYLDAISLDPRDVFMASAYAETATLLPLFVFKQVDYQQFRFIKVKTRRFADMIASSGTPKQLTHVLTIFERFFPGVKIAYNEQRFDVYTDAHYGLNIVVPTGVDLVTNDAGFLLAQGQGFCRTCAYEIQYHARLLSDKSQAFIAKNPDAFLHRVADQHWDELNQEGDYDEYSDLRQIEKSGSYRYVLRALFSDFAEPFKDKFELNYYSAAISRNAWFQAQGILSPFDTAFMDRVQAHPALDCRNDESLTAEQISLCSDVLMIFNVLTSTHLTSFSNRIFNN</sequence>
<keyword evidence="1" id="KW-0645">Protease</keyword>
<dbReference type="SUPFAM" id="SSF50494">
    <property type="entry name" value="Trypsin-like serine proteases"/>
    <property type="match status" value="1"/>
</dbReference>
<dbReference type="GO" id="GO:0006508">
    <property type="term" value="P:proteolysis"/>
    <property type="evidence" value="ECO:0007669"/>
    <property type="project" value="UniProtKB-KW"/>
</dbReference>
<reference evidence="1 2" key="1">
    <citation type="submission" date="2022-01" db="EMBL/GenBank/DDBJ databases">
        <title>Whole genome-based taxonomy of the Shewanellaceae.</title>
        <authorList>
            <person name="Martin-Rodriguez A.J."/>
        </authorList>
    </citation>
    <scope>NUCLEOTIDE SEQUENCE [LARGE SCALE GENOMIC DNA]</scope>
    <source>
        <strain evidence="1 2">DSM 17177</strain>
    </source>
</reference>
<dbReference type="Gene3D" id="2.40.10.10">
    <property type="entry name" value="Trypsin-like serine proteases"/>
    <property type="match status" value="2"/>
</dbReference>
<dbReference type="GO" id="GO:0008233">
    <property type="term" value="F:peptidase activity"/>
    <property type="evidence" value="ECO:0007669"/>
    <property type="project" value="UniProtKB-KW"/>
</dbReference>
<name>A0ABT0L6A3_9GAMM</name>
<accession>A0ABT0L6A3</accession>
<organism evidence="1 2">
    <name type="scientific">Shewanella surugensis</name>
    <dbReference type="NCBI Taxonomy" id="212020"/>
    <lineage>
        <taxon>Bacteria</taxon>
        <taxon>Pseudomonadati</taxon>
        <taxon>Pseudomonadota</taxon>
        <taxon>Gammaproteobacteria</taxon>
        <taxon>Alteromonadales</taxon>
        <taxon>Shewanellaceae</taxon>
        <taxon>Shewanella</taxon>
    </lineage>
</organism>
<evidence type="ECO:0000313" key="1">
    <source>
        <dbReference type="EMBL" id="MCL1123213.1"/>
    </source>
</evidence>